<dbReference type="Proteomes" id="UP000299102">
    <property type="component" value="Unassembled WGS sequence"/>
</dbReference>
<comment type="caution">
    <text evidence="1">The sequence shown here is derived from an EMBL/GenBank/DDBJ whole genome shotgun (WGS) entry which is preliminary data.</text>
</comment>
<dbReference type="EMBL" id="BGZK01002855">
    <property type="protein sequence ID" value="GBP96988.1"/>
    <property type="molecule type" value="Genomic_DNA"/>
</dbReference>
<reference evidence="1 2" key="1">
    <citation type="journal article" date="2019" name="Commun. Biol.">
        <title>The bagworm genome reveals a unique fibroin gene that provides high tensile strength.</title>
        <authorList>
            <person name="Kono N."/>
            <person name="Nakamura H."/>
            <person name="Ohtoshi R."/>
            <person name="Tomita M."/>
            <person name="Numata K."/>
            <person name="Arakawa K."/>
        </authorList>
    </citation>
    <scope>NUCLEOTIDE SEQUENCE [LARGE SCALE GENOMIC DNA]</scope>
</reference>
<evidence type="ECO:0008006" key="3">
    <source>
        <dbReference type="Google" id="ProtNLM"/>
    </source>
</evidence>
<accession>A0A4C2AA38</accession>
<evidence type="ECO:0000313" key="2">
    <source>
        <dbReference type="Proteomes" id="UP000299102"/>
    </source>
</evidence>
<keyword evidence="2" id="KW-1185">Reference proteome</keyword>
<dbReference type="AlphaFoldDB" id="A0A4C2AA38"/>
<protein>
    <recommendedName>
        <fullName evidence="3">Reverse transcriptase domain-containing protein</fullName>
    </recommendedName>
</protein>
<gene>
    <name evidence="1" type="ORF">EVAR_89965_1</name>
</gene>
<name>A0A4C2AA38_EUMVA</name>
<organism evidence="1 2">
    <name type="scientific">Eumeta variegata</name>
    <name type="common">Bagworm moth</name>
    <name type="synonym">Eumeta japonica</name>
    <dbReference type="NCBI Taxonomy" id="151549"/>
    <lineage>
        <taxon>Eukaryota</taxon>
        <taxon>Metazoa</taxon>
        <taxon>Ecdysozoa</taxon>
        <taxon>Arthropoda</taxon>
        <taxon>Hexapoda</taxon>
        <taxon>Insecta</taxon>
        <taxon>Pterygota</taxon>
        <taxon>Neoptera</taxon>
        <taxon>Endopterygota</taxon>
        <taxon>Lepidoptera</taxon>
        <taxon>Glossata</taxon>
        <taxon>Ditrysia</taxon>
        <taxon>Tineoidea</taxon>
        <taxon>Psychidae</taxon>
        <taxon>Oiketicinae</taxon>
        <taxon>Eumeta</taxon>
    </lineage>
</organism>
<evidence type="ECO:0000313" key="1">
    <source>
        <dbReference type="EMBL" id="GBP96988.1"/>
    </source>
</evidence>
<sequence>MLHNCEGQPATFAGARGESNIDLTLSTRGVAVNDWSVLEGFNHRLIVYRVDGVVRSATCAEPMEEPVRFRDRGVDWDVFERTVQMRVGRIRWAPPCEENRKLEGGDRELDARLVYLRARAAYRRRMREIQTAYFRQIAESGNVDPWVLPIRAASRRCRAPNVVVNLALSEASRRTRQVLCQNARALCPDDCPAGDSGYHRLVRVAAILVPSGRCGALETSTASFRTIDFHRAKRYPGGVEGLLPNTWLILFDISGARQCVVAHDLTKVKRGEPWELCLGPALLERAVGRLAAAFPAGVKTVAYADDVTVLVEASSRAEIERSASLDLMQDWGRRNRLATP</sequence>
<dbReference type="OrthoDB" id="7382669at2759"/>
<proteinExistence type="predicted"/>